<accession>A0A5C4LTS0</accession>
<sequence length="88" mass="9766">MAGVGTLGRRERREGLDDALVVAMKLACPPRVRRPNKAGLPCRQHQALLQPAVLRQLFRQPVCDELPSEDLRSSLPNRDTCSPAQPKL</sequence>
<protein>
    <submittedName>
        <fullName evidence="2">Uncharacterized protein</fullName>
    </submittedName>
</protein>
<dbReference type="AlphaFoldDB" id="A0A5C4LTS0"/>
<organism evidence="2 4">
    <name type="scientific">Mumia zhuanghuii</name>
    <dbReference type="NCBI Taxonomy" id="2585211"/>
    <lineage>
        <taxon>Bacteria</taxon>
        <taxon>Bacillati</taxon>
        <taxon>Actinomycetota</taxon>
        <taxon>Actinomycetes</taxon>
        <taxon>Propionibacteriales</taxon>
        <taxon>Nocardioidaceae</taxon>
        <taxon>Mumia</taxon>
    </lineage>
</organism>
<comment type="caution">
    <text evidence="2">The sequence shown here is derived from an EMBL/GenBank/DDBJ whole genome shotgun (WGS) entry which is preliminary data.</text>
</comment>
<dbReference type="EMBL" id="VDFR01000283">
    <property type="protein sequence ID" value="TNC22042.1"/>
    <property type="molecule type" value="Genomic_DNA"/>
</dbReference>
<feature type="compositionally biased region" description="Polar residues" evidence="1">
    <location>
        <begin position="74"/>
        <end position="88"/>
    </location>
</feature>
<feature type="region of interest" description="Disordered" evidence="1">
    <location>
        <begin position="67"/>
        <end position="88"/>
    </location>
</feature>
<gene>
    <name evidence="3" type="ORF">FHE65_35880</name>
    <name evidence="2" type="ORF">FHE65_36215</name>
</gene>
<evidence type="ECO:0000256" key="1">
    <source>
        <dbReference type="SAM" id="MobiDB-lite"/>
    </source>
</evidence>
<evidence type="ECO:0000313" key="3">
    <source>
        <dbReference type="EMBL" id="TNC22181.1"/>
    </source>
</evidence>
<dbReference type="RefSeq" id="WP_139107503.1">
    <property type="nucleotide sequence ID" value="NZ_VDFR01000282.1"/>
</dbReference>
<reference evidence="2 4" key="1">
    <citation type="submission" date="2019-05" db="EMBL/GenBank/DDBJ databases">
        <title>Mumia sp. nov., isolated from the intestinal contents of plateau pika (Ochotona curzoniae) in the Qinghai-Tibet plateau of China.</title>
        <authorList>
            <person name="Tian Z."/>
        </authorList>
    </citation>
    <scope>NUCLEOTIDE SEQUENCE [LARGE SCALE GENOMIC DNA]</scope>
    <source>
        <strain evidence="4">527</strain>
        <strain evidence="2">Z527</strain>
    </source>
</reference>
<proteinExistence type="predicted"/>
<evidence type="ECO:0000313" key="2">
    <source>
        <dbReference type="EMBL" id="TNC22042.1"/>
    </source>
</evidence>
<dbReference type="EMBL" id="VDFR01000282">
    <property type="protein sequence ID" value="TNC22181.1"/>
    <property type="molecule type" value="Genomic_DNA"/>
</dbReference>
<evidence type="ECO:0000313" key="4">
    <source>
        <dbReference type="Proteomes" id="UP000306740"/>
    </source>
</evidence>
<name>A0A5C4LTS0_9ACTN</name>
<dbReference type="Proteomes" id="UP000306740">
    <property type="component" value="Unassembled WGS sequence"/>
</dbReference>